<dbReference type="VEuPathDB" id="FungiDB:RhiirFUN_002971"/>
<name>A0A2N1NSB9_9GLOM</name>
<organism evidence="1 2">
    <name type="scientific">Rhizophagus irregularis</name>
    <dbReference type="NCBI Taxonomy" id="588596"/>
    <lineage>
        <taxon>Eukaryota</taxon>
        <taxon>Fungi</taxon>
        <taxon>Fungi incertae sedis</taxon>
        <taxon>Mucoromycota</taxon>
        <taxon>Glomeromycotina</taxon>
        <taxon>Glomeromycetes</taxon>
        <taxon>Glomerales</taxon>
        <taxon>Glomeraceae</taxon>
        <taxon>Rhizophagus</taxon>
    </lineage>
</organism>
<reference evidence="1 2" key="2">
    <citation type="submission" date="2017-10" db="EMBL/GenBank/DDBJ databases">
        <title>Extensive intraspecific genome diversity in a model arbuscular mycorrhizal fungus.</title>
        <authorList>
            <person name="Chen E.C.H."/>
            <person name="Morin E."/>
            <person name="Baudet D."/>
            <person name="Noel J."/>
            <person name="Ndikumana S."/>
            <person name="Charron P."/>
            <person name="St-Onge C."/>
            <person name="Giorgi J."/>
            <person name="Grigoriev I.V."/>
            <person name="Roux C."/>
            <person name="Martin F.M."/>
            <person name="Corradi N."/>
        </authorList>
    </citation>
    <scope>NUCLEOTIDE SEQUENCE [LARGE SCALE GENOMIC DNA]</scope>
    <source>
        <strain evidence="1 2">C2</strain>
    </source>
</reference>
<dbReference type="VEuPathDB" id="FungiDB:RhiirFUN_003019"/>
<dbReference type="VEuPathDB" id="FungiDB:FUN_021185"/>
<accession>A0A2N1NSB9</accession>
<proteinExistence type="predicted"/>
<dbReference type="Proteomes" id="UP000233469">
    <property type="component" value="Unassembled WGS sequence"/>
</dbReference>
<reference evidence="1 2" key="1">
    <citation type="submission" date="2016-04" db="EMBL/GenBank/DDBJ databases">
        <title>Genome analyses suggest a sexual origin of heterokaryosis in a supposedly ancient asexual fungus.</title>
        <authorList>
            <person name="Ropars J."/>
            <person name="Sedzielewska K."/>
            <person name="Noel J."/>
            <person name="Charron P."/>
            <person name="Farinelli L."/>
            <person name="Marton T."/>
            <person name="Kruger M."/>
            <person name="Pelin A."/>
            <person name="Brachmann A."/>
            <person name="Corradi N."/>
        </authorList>
    </citation>
    <scope>NUCLEOTIDE SEQUENCE [LARGE SCALE GENOMIC DNA]</scope>
    <source>
        <strain evidence="1 2">C2</strain>
    </source>
</reference>
<gene>
    <name evidence="1" type="ORF">RhiirC2_862379</name>
</gene>
<dbReference type="EMBL" id="LLXL01000164">
    <property type="protein sequence ID" value="PKK76785.1"/>
    <property type="molecule type" value="Genomic_DNA"/>
</dbReference>
<dbReference type="VEuPathDB" id="FungiDB:FUN_021134"/>
<dbReference type="AlphaFoldDB" id="A0A2N1NSB9"/>
<evidence type="ECO:0000313" key="1">
    <source>
        <dbReference type="EMBL" id="PKK76785.1"/>
    </source>
</evidence>
<sequence length="333" mass="39701">MFFNIIRTKFTHHLRSTKFPEFRKYVSSETKSSGSLADKALINGWHVIFKQPLVISLQNSFFKIISRGRPPSEDVRKHFEKVTEVNGRGRKTPRQKRNYCGNDIIDLIGRLKDHLMKYTQPKQNKVETKYKKKQCIECNKIRKPSNKNHQVCQVCYNAKKRITPSGNKVIDDFIRYTHTNCPNKKNGRMIFVPYENFKNIEPIGEGDKRKFEDNNQFENNFENGKSIKKVKLIKYENNDYATRELEFDIDTNSKQPNDDISLKRMYEEIHEFPDPKYMFDLKTKGLTTPEKFVEWWNESHPDFQITIDSIREWNYREDEDPSHYNLNWGEYGD</sequence>
<evidence type="ECO:0000313" key="2">
    <source>
        <dbReference type="Proteomes" id="UP000233469"/>
    </source>
</evidence>
<comment type="caution">
    <text evidence="1">The sequence shown here is derived from an EMBL/GenBank/DDBJ whole genome shotgun (WGS) entry which is preliminary data.</text>
</comment>
<protein>
    <submittedName>
        <fullName evidence="1">Uncharacterized protein</fullName>
    </submittedName>
</protein>
<dbReference type="VEuPathDB" id="FungiDB:RhiirA1_413833"/>